<accession>A0A1S3HDD0</accession>
<dbReference type="GeneID" id="106154279"/>
<proteinExistence type="inferred from homology"/>
<keyword evidence="3 6" id="KW-0812">Transmembrane</keyword>
<dbReference type="GO" id="GO:0004977">
    <property type="term" value="F:melanocortin receptor activity"/>
    <property type="evidence" value="ECO:0007669"/>
    <property type="project" value="InterPro"/>
</dbReference>
<comment type="subcellular location">
    <subcellularLocation>
        <location evidence="1">Cell membrane</location>
        <topology evidence="1">Multi-pass membrane protein</topology>
    </subcellularLocation>
</comment>
<keyword evidence="10" id="KW-1185">Reference proteome</keyword>
<evidence type="ECO:0000256" key="7">
    <source>
        <dbReference type="SAM" id="MobiDB-lite"/>
    </source>
</evidence>
<dbReference type="Pfam" id="PF00001">
    <property type="entry name" value="7tm_1"/>
    <property type="match status" value="1"/>
</dbReference>
<dbReference type="InterPro" id="IPR000276">
    <property type="entry name" value="GPCR_Rhodpsn"/>
</dbReference>
<dbReference type="Gene3D" id="1.20.1070.10">
    <property type="entry name" value="Rhodopsin 7-helix transmembrane proteins"/>
    <property type="match status" value="1"/>
</dbReference>
<keyword evidence="5 8" id="KW-0472">Membrane</keyword>
<feature type="transmembrane region" description="Helical" evidence="8">
    <location>
        <begin position="178"/>
        <end position="200"/>
    </location>
</feature>
<dbReference type="SUPFAM" id="SSF81321">
    <property type="entry name" value="Family A G protein-coupled receptor-like"/>
    <property type="match status" value="1"/>
</dbReference>
<evidence type="ECO:0000256" key="4">
    <source>
        <dbReference type="ARBA" id="ARBA00022989"/>
    </source>
</evidence>
<feature type="region of interest" description="Disordered" evidence="7">
    <location>
        <begin position="317"/>
        <end position="361"/>
    </location>
</feature>
<feature type="transmembrane region" description="Helical" evidence="8">
    <location>
        <begin position="56"/>
        <end position="77"/>
    </location>
</feature>
<feature type="transmembrane region" description="Helical" evidence="8">
    <location>
        <begin position="232"/>
        <end position="254"/>
    </location>
</feature>
<evidence type="ECO:0000256" key="2">
    <source>
        <dbReference type="ARBA" id="ARBA00022475"/>
    </source>
</evidence>
<evidence type="ECO:0000256" key="8">
    <source>
        <dbReference type="SAM" id="Phobius"/>
    </source>
</evidence>
<comment type="similarity">
    <text evidence="6">Belongs to the G-protein coupled receptor 1 family.</text>
</comment>
<feature type="transmembrane region" description="Helical" evidence="8">
    <location>
        <begin position="138"/>
        <end position="158"/>
    </location>
</feature>
<dbReference type="AlphaFoldDB" id="A0A1S3HDD0"/>
<dbReference type="PROSITE" id="PS50262">
    <property type="entry name" value="G_PROTEIN_RECEP_F1_2"/>
    <property type="match status" value="1"/>
</dbReference>
<keyword evidence="6 11" id="KW-0675">Receptor</keyword>
<dbReference type="InterPro" id="IPR001671">
    <property type="entry name" value="Melcrt_ACTH_rcpt"/>
</dbReference>
<evidence type="ECO:0000313" key="11">
    <source>
        <dbReference type="RefSeq" id="XP_013384042.1"/>
    </source>
</evidence>
<dbReference type="PRINTS" id="PR00237">
    <property type="entry name" value="GPCRRHODOPSN"/>
</dbReference>
<keyword evidence="6" id="KW-0297">G-protein coupled receptor</keyword>
<dbReference type="RefSeq" id="XP_013384043.1">
    <property type="nucleotide sequence ID" value="XM_013528589.1"/>
</dbReference>
<keyword evidence="2" id="KW-1003">Cell membrane</keyword>
<dbReference type="Proteomes" id="UP000085678">
    <property type="component" value="Unplaced"/>
</dbReference>
<evidence type="ECO:0000256" key="3">
    <source>
        <dbReference type="ARBA" id="ARBA00022692"/>
    </source>
</evidence>
<feature type="compositionally biased region" description="Polar residues" evidence="7">
    <location>
        <begin position="317"/>
        <end position="328"/>
    </location>
</feature>
<evidence type="ECO:0000256" key="6">
    <source>
        <dbReference type="RuleBase" id="RU000688"/>
    </source>
</evidence>
<dbReference type="PANTHER" id="PTHR22750">
    <property type="entry name" value="G-PROTEIN COUPLED RECEPTOR"/>
    <property type="match status" value="1"/>
</dbReference>
<evidence type="ECO:0000256" key="1">
    <source>
        <dbReference type="ARBA" id="ARBA00004651"/>
    </source>
</evidence>
<dbReference type="PRINTS" id="PR00534">
    <property type="entry name" value="MCRFAMILY"/>
</dbReference>
<dbReference type="OrthoDB" id="6106139at2759"/>
<feature type="transmembrane region" description="Helical" evidence="8">
    <location>
        <begin position="269"/>
        <end position="289"/>
    </location>
</feature>
<evidence type="ECO:0000259" key="9">
    <source>
        <dbReference type="PROSITE" id="PS50262"/>
    </source>
</evidence>
<evidence type="ECO:0000256" key="5">
    <source>
        <dbReference type="ARBA" id="ARBA00023136"/>
    </source>
</evidence>
<feature type="transmembrane region" description="Helical" evidence="8">
    <location>
        <begin position="97"/>
        <end position="118"/>
    </location>
</feature>
<keyword evidence="6" id="KW-0807">Transducer</keyword>
<protein>
    <submittedName>
        <fullName evidence="11 12">G-protein coupled receptor 12</fullName>
    </submittedName>
</protein>
<organism evidence="10 12">
    <name type="scientific">Lingula anatina</name>
    <name type="common">Brachiopod</name>
    <name type="synonym">Lingula unguis</name>
    <dbReference type="NCBI Taxonomy" id="7574"/>
    <lineage>
        <taxon>Eukaryota</taxon>
        <taxon>Metazoa</taxon>
        <taxon>Spiralia</taxon>
        <taxon>Lophotrochozoa</taxon>
        <taxon>Brachiopoda</taxon>
        <taxon>Linguliformea</taxon>
        <taxon>Lingulata</taxon>
        <taxon>Lingulida</taxon>
        <taxon>Linguloidea</taxon>
        <taxon>Lingulidae</taxon>
        <taxon>Lingula</taxon>
    </lineage>
</organism>
<evidence type="ECO:0000313" key="10">
    <source>
        <dbReference type="Proteomes" id="UP000085678"/>
    </source>
</evidence>
<name>A0A1S3HDD0_LINAN</name>
<gene>
    <name evidence="11 12" type="primary">LOC106154279</name>
</gene>
<dbReference type="KEGG" id="lak:106154279"/>
<dbReference type="STRING" id="7574.A0A1S3HDD0"/>
<dbReference type="GO" id="GO:0005886">
    <property type="term" value="C:plasma membrane"/>
    <property type="evidence" value="ECO:0007669"/>
    <property type="project" value="UniProtKB-SubCell"/>
</dbReference>
<keyword evidence="4 8" id="KW-1133">Transmembrane helix</keyword>
<feature type="transmembrane region" description="Helical" evidence="8">
    <location>
        <begin position="23"/>
        <end position="44"/>
    </location>
</feature>
<dbReference type="InterPro" id="IPR017452">
    <property type="entry name" value="GPCR_Rhodpsn_7TM"/>
</dbReference>
<feature type="domain" description="G-protein coupled receptors family 1 profile" evidence="9">
    <location>
        <begin position="39"/>
        <end position="287"/>
    </location>
</feature>
<sequence length="378" mass="42458">MSSMIFPSLYVSLDGTKVTMIDLIIYGFAFGLGICSLVLNCVVLDTFRKSSRLHDMMGYFITNMAVADTLISIFVIYNNLYNLVVFQHATECLFRFGMLNALNITSVLTLAALTLDRYLKIVHPYLHEKHVSSLGEKIALAIIWAVSLLVGLLPLMGWSNITHGEFTCSYFGAFTKGYMILIVTMFFIPFVLMIILYTHLIHISMKHARMIASQNTGGSHPNRATWKSTKTVCLIIGAYFLCWGPLGFYIIVVISDSRIMEGVNEGQVLAYLAPIAFSNSIINPMIYAFKINEVRDKFKAFCCCLCRKHRTSSSDTTSVLAMSQTSSRSPRHQTNHNNNNSLPMTRKQGNKNNSLPMQRKQEHVMTKTISCFTVATNV</sequence>
<evidence type="ECO:0000313" key="12">
    <source>
        <dbReference type="RefSeq" id="XP_013384043.1"/>
    </source>
</evidence>
<dbReference type="PROSITE" id="PS00237">
    <property type="entry name" value="G_PROTEIN_RECEP_F1_1"/>
    <property type="match status" value="1"/>
</dbReference>
<reference evidence="11 12" key="1">
    <citation type="submission" date="2025-04" db="UniProtKB">
        <authorList>
            <consortium name="RefSeq"/>
        </authorList>
    </citation>
    <scope>IDENTIFICATION</scope>
    <source>
        <tissue evidence="11 12">Gonads</tissue>
    </source>
</reference>
<dbReference type="RefSeq" id="XP_013384042.1">
    <property type="nucleotide sequence ID" value="XM_013528588.1"/>
</dbReference>